<evidence type="ECO:0000256" key="11">
    <source>
        <dbReference type="ARBA" id="ARBA00049399"/>
    </source>
</evidence>
<evidence type="ECO:0000256" key="1">
    <source>
        <dbReference type="ARBA" id="ARBA00001946"/>
    </source>
</evidence>
<keyword evidence="5 12" id="KW-0808">Transferase</keyword>
<dbReference type="AlphaFoldDB" id="A0A1M6L2H4"/>
<evidence type="ECO:0000313" key="13">
    <source>
        <dbReference type="EMBL" id="SHJ65356.1"/>
    </source>
</evidence>
<name>A0A1M6L2H4_9FIRM</name>
<evidence type="ECO:0000256" key="3">
    <source>
        <dbReference type="ARBA" id="ARBA00012439"/>
    </source>
</evidence>
<dbReference type="PANTHER" id="PTHR43281">
    <property type="entry name" value="FARNESYL DIPHOSPHATE SYNTHASE"/>
    <property type="match status" value="1"/>
</dbReference>
<comment type="catalytic activity">
    <reaction evidence="11">
        <text>isopentenyl diphosphate + (2E)-geranyl diphosphate = (2E,6E)-farnesyl diphosphate + diphosphate</text>
        <dbReference type="Rhea" id="RHEA:19361"/>
        <dbReference type="ChEBI" id="CHEBI:33019"/>
        <dbReference type="ChEBI" id="CHEBI:58057"/>
        <dbReference type="ChEBI" id="CHEBI:128769"/>
        <dbReference type="ChEBI" id="CHEBI:175763"/>
        <dbReference type="EC" id="2.5.1.10"/>
    </reaction>
</comment>
<dbReference type="PANTHER" id="PTHR43281:SF1">
    <property type="entry name" value="FARNESYL DIPHOSPHATE SYNTHASE"/>
    <property type="match status" value="1"/>
</dbReference>
<dbReference type="Proteomes" id="UP000242497">
    <property type="component" value="Unassembled WGS sequence"/>
</dbReference>
<reference evidence="14" key="1">
    <citation type="submission" date="2016-11" db="EMBL/GenBank/DDBJ databases">
        <authorList>
            <person name="Varghese N."/>
            <person name="Submissions S."/>
        </authorList>
    </citation>
    <scope>NUCLEOTIDE SEQUENCE [LARGE SCALE GENOMIC DNA]</scope>
    <source>
        <strain evidence="14">DSM 15518</strain>
    </source>
</reference>
<dbReference type="Gene3D" id="1.10.600.10">
    <property type="entry name" value="Farnesyl Diphosphate Synthase"/>
    <property type="match status" value="1"/>
</dbReference>
<protein>
    <recommendedName>
        <fullName evidence="4">Farnesyl diphosphate synthase</fullName>
        <ecNumber evidence="3">2.5.1.10</ecNumber>
    </recommendedName>
    <alternativeName>
        <fullName evidence="10">(2E,6E)-farnesyl diphosphate synthase</fullName>
    </alternativeName>
    <alternativeName>
        <fullName evidence="9">Geranyltranstransferase</fullName>
    </alternativeName>
</protein>
<keyword evidence="14" id="KW-1185">Reference proteome</keyword>
<dbReference type="RefSeq" id="WP_072887034.1">
    <property type="nucleotide sequence ID" value="NZ_FRAE01000009.1"/>
</dbReference>
<accession>A0A1M6L2H4</accession>
<evidence type="ECO:0000256" key="5">
    <source>
        <dbReference type="ARBA" id="ARBA00022679"/>
    </source>
</evidence>
<dbReference type="GO" id="GO:0004337">
    <property type="term" value="F:(2E,6E)-farnesyl diphosphate synthase activity"/>
    <property type="evidence" value="ECO:0007669"/>
    <property type="project" value="UniProtKB-EC"/>
</dbReference>
<dbReference type="Pfam" id="PF00348">
    <property type="entry name" value="polyprenyl_synt"/>
    <property type="match status" value="1"/>
</dbReference>
<dbReference type="InterPro" id="IPR008949">
    <property type="entry name" value="Isoprenoid_synthase_dom_sf"/>
</dbReference>
<dbReference type="PROSITE" id="PS00444">
    <property type="entry name" value="POLYPRENYL_SYNTHASE_2"/>
    <property type="match status" value="1"/>
</dbReference>
<evidence type="ECO:0000256" key="6">
    <source>
        <dbReference type="ARBA" id="ARBA00022723"/>
    </source>
</evidence>
<keyword evidence="6" id="KW-0479">Metal-binding</keyword>
<comment type="similarity">
    <text evidence="2 12">Belongs to the FPP/GGPP synthase family.</text>
</comment>
<dbReference type="EMBL" id="FRAE01000009">
    <property type="protein sequence ID" value="SHJ65356.1"/>
    <property type="molecule type" value="Genomic_DNA"/>
</dbReference>
<dbReference type="GO" id="GO:0005737">
    <property type="term" value="C:cytoplasm"/>
    <property type="evidence" value="ECO:0007669"/>
    <property type="project" value="UniProtKB-ARBA"/>
</dbReference>
<evidence type="ECO:0000256" key="12">
    <source>
        <dbReference type="RuleBase" id="RU004466"/>
    </source>
</evidence>
<evidence type="ECO:0000256" key="10">
    <source>
        <dbReference type="ARBA" id="ARBA00032873"/>
    </source>
</evidence>
<sequence length="296" mass="33077">MNLKKELNDKKEYFEKELENYIPKIQGYQKTLFEAMKYSLDAGGKRLRPILLMESTSLVGGNIEDAIPFACAIEMIHTYSLIHDDLPAMDDDDLRRGKPTNHKVFGEGIAILAGDGLLNYAFELMIKHSLKYEKESYKYLKAMNEIAKAAGVYGMIAGQVVDLESENKKIDKETLDFIHTNKTSAMIVGALRAGAIIGGADEKQLENITTYANNIGLGFQIVDDILDIVGDESKLGKNVGSDLENNKSTYPSLFGLEESKKIAKKLIDDAKNSISSFEDKGEFLKYLADYIVDREY</sequence>
<evidence type="ECO:0000256" key="4">
    <source>
        <dbReference type="ARBA" id="ARBA00015100"/>
    </source>
</evidence>
<dbReference type="STRING" id="1123349.SAMN02744037_00533"/>
<proteinExistence type="inferred from homology"/>
<dbReference type="PROSITE" id="PS00723">
    <property type="entry name" value="POLYPRENYL_SYNTHASE_1"/>
    <property type="match status" value="1"/>
</dbReference>
<dbReference type="EC" id="2.5.1.10" evidence="3"/>
<evidence type="ECO:0000313" key="14">
    <source>
        <dbReference type="Proteomes" id="UP000242497"/>
    </source>
</evidence>
<evidence type="ECO:0000256" key="9">
    <source>
        <dbReference type="ARBA" id="ARBA00032380"/>
    </source>
</evidence>
<dbReference type="FunFam" id="1.10.600.10:FF:000001">
    <property type="entry name" value="Geranylgeranyl diphosphate synthase"/>
    <property type="match status" value="1"/>
</dbReference>
<dbReference type="InterPro" id="IPR033749">
    <property type="entry name" value="Polyprenyl_synt_CS"/>
</dbReference>
<gene>
    <name evidence="13" type="ORF">SAMN02744037_00533</name>
</gene>
<dbReference type="GO" id="GO:0046872">
    <property type="term" value="F:metal ion binding"/>
    <property type="evidence" value="ECO:0007669"/>
    <property type="project" value="UniProtKB-KW"/>
</dbReference>
<evidence type="ECO:0000256" key="7">
    <source>
        <dbReference type="ARBA" id="ARBA00022842"/>
    </source>
</evidence>
<dbReference type="SFLD" id="SFLDS00005">
    <property type="entry name" value="Isoprenoid_Synthase_Type_I"/>
    <property type="match status" value="1"/>
</dbReference>
<dbReference type="OrthoDB" id="9805316at2"/>
<dbReference type="NCBIfam" id="NF045485">
    <property type="entry name" value="FPPsyn"/>
    <property type="match status" value="1"/>
</dbReference>
<dbReference type="SFLD" id="SFLDG01017">
    <property type="entry name" value="Polyprenyl_Transferase_Like"/>
    <property type="match status" value="1"/>
</dbReference>
<organism evidence="13 14">
    <name type="scientific">Tepidibacter formicigenes DSM 15518</name>
    <dbReference type="NCBI Taxonomy" id="1123349"/>
    <lineage>
        <taxon>Bacteria</taxon>
        <taxon>Bacillati</taxon>
        <taxon>Bacillota</taxon>
        <taxon>Clostridia</taxon>
        <taxon>Peptostreptococcales</taxon>
        <taxon>Peptostreptococcaceae</taxon>
        <taxon>Tepidibacter</taxon>
    </lineage>
</organism>
<keyword evidence="8" id="KW-0414">Isoprene biosynthesis</keyword>
<dbReference type="CDD" id="cd00685">
    <property type="entry name" value="Trans_IPPS_HT"/>
    <property type="match status" value="1"/>
</dbReference>
<evidence type="ECO:0000256" key="8">
    <source>
        <dbReference type="ARBA" id="ARBA00023229"/>
    </source>
</evidence>
<evidence type="ECO:0000256" key="2">
    <source>
        <dbReference type="ARBA" id="ARBA00006706"/>
    </source>
</evidence>
<comment type="cofactor">
    <cofactor evidence="1">
        <name>Mg(2+)</name>
        <dbReference type="ChEBI" id="CHEBI:18420"/>
    </cofactor>
</comment>
<keyword evidence="7" id="KW-0460">Magnesium</keyword>
<dbReference type="InterPro" id="IPR053378">
    <property type="entry name" value="Prenyl_diphosphate_synthase"/>
</dbReference>
<dbReference type="SUPFAM" id="SSF48576">
    <property type="entry name" value="Terpenoid synthases"/>
    <property type="match status" value="1"/>
</dbReference>
<dbReference type="InterPro" id="IPR000092">
    <property type="entry name" value="Polyprenyl_synt"/>
</dbReference>
<dbReference type="GO" id="GO:0016114">
    <property type="term" value="P:terpenoid biosynthetic process"/>
    <property type="evidence" value="ECO:0007669"/>
    <property type="project" value="UniProtKB-ARBA"/>
</dbReference>